<feature type="compositionally biased region" description="Basic residues" evidence="1">
    <location>
        <begin position="450"/>
        <end position="466"/>
    </location>
</feature>
<organism evidence="2 3">
    <name type="scientific">Xanthomonas campestris pv. phaseoli</name>
    <dbReference type="NCBI Taxonomy" id="317013"/>
    <lineage>
        <taxon>Bacteria</taxon>
        <taxon>Pseudomonadati</taxon>
        <taxon>Pseudomonadota</taxon>
        <taxon>Gammaproteobacteria</taxon>
        <taxon>Lysobacterales</taxon>
        <taxon>Lysobacteraceae</taxon>
        <taxon>Xanthomonas</taxon>
    </lineage>
</organism>
<evidence type="ECO:0000256" key="1">
    <source>
        <dbReference type="SAM" id="MobiDB-lite"/>
    </source>
</evidence>
<dbReference type="Gene3D" id="3.30.40.10">
    <property type="entry name" value="Zinc/RING finger domain, C3HC4 (zinc finger)"/>
    <property type="match status" value="1"/>
</dbReference>
<dbReference type="InterPro" id="IPR013083">
    <property type="entry name" value="Znf_RING/FYVE/PHD"/>
</dbReference>
<proteinExistence type="predicted"/>
<dbReference type="SUPFAM" id="SSF57850">
    <property type="entry name" value="RING/U-box"/>
    <property type="match status" value="1"/>
</dbReference>
<name>A0A7Z7J1N8_XANCH</name>
<accession>A0A7Z7J1N8</accession>
<comment type="caution">
    <text evidence="2">The sequence shown here is derived from an EMBL/GenBank/DDBJ whole genome shotgun (WGS) entry which is preliminary data.</text>
</comment>
<evidence type="ECO:0000313" key="3">
    <source>
        <dbReference type="Proteomes" id="UP000234345"/>
    </source>
</evidence>
<feature type="compositionally biased region" description="Pro residues" evidence="1">
    <location>
        <begin position="1"/>
        <end position="17"/>
    </location>
</feature>
<feature type="region of interest" description="Disordered" evidence="1">
    <location>
        <begin position="1"/>
        <end position="40"/>
    </location>
</feature>
<feature type="compositionally biased region" description="Basic residues" evidence="1">
    <location>
        <begin position="549"/>
        <end position="559"/>
    </location>
</feature>
<gene>
    <name evidence="2" type="ORF">XFF6991_470055</name>
</gene>
<feature type="compositionally biased region" description="Basic and acidic residues" evidence="1">
    <location>
        <begin position="211"/>
        <end position="225"/>
    </location>
</feature>
<feature type="compositionally biased region" description="Basic and acidic residues" evidence="1">
    <location>
        <begin position="318"/>
        <end position="330"/>
    </location>
</feature>
<reference evidence="2 3" key="1">
    <citation type="submission" date="2017-10" db="EMBL/GenBank/DDBJ databases">
        <authorList>
            <person name="Regsiter A."/>
            <person name="William W."/>
        </authorList>
    </citation>
    <scope>NUCLEOTIDE SEQUENCE [LARGE SCALE GENOMIC DNA]</scope>
    <source>
        <strain evidence="2 3">CFBP6991</strain>
    </source>
</reference>
<feature type="region of interest" description="Disordered" evidence="1">
    <location>
        <begin position="88"/>
        <end position="108"/>
    </location>
</feature>
<dbReference type="Proteomes" id="UP000234345">
    <property type="component" value="Unassembled WGS sequence"/>
</dbReference>
<evidence type="ECO:0000313" key="2">
    <source>
        <dbReference type="EMBL" id="SOO25662.1"/>
    </source>
</evidence>
<feature type="region of interest" description="Disordered" evidence="1">
    <location>
        <begin position="547"/>
        <end position="577"/>
    </location>
</feature>
<feature type="region of interest" description="Disordered" evidence="1">
    <location>
        <begin position="318"/>
        <end position="341"/>
    </location>
</feature>
<feature type="region of interest" description="Disordered" evidence="1">
    <location>
        <begin position="168"/>
        <end position="261"/>
    </location>
</feature>
<protein>
    <submittedName>
        <fullName evidence="2">Uncharacterized protein</fullName>
    </submittedName>
</protein>
<dbReference type="EMBL" id="OCZC01000074">
    <property type="protein sequence ID" value="SOO25662.1"/>
    <property type="molecule type" value="Genomic_DNA"/>
</dbReference>
<sequence>MPLPSPLPMLACDPPPASRLHVFGPDPPPSDVSRAGRGPVVDHPALRQRAGATVRRGRYGVRGRRCPCAGVGGAGGRHRSGAPRWIGQRKADHAAHARPVHRRGESAGRARVAGGWTCRAGRLPGAAIRYRASARADDQFGRSGRSGDACIDPAPRRADRGRCVGFGADRRAGRPASDPVAGLFDPQRLPQHGDGCLRRRRPRIGAAPGHPEARSTGDGMPERARAAPAQRCRSRALPGHDAGHRPGQTLRRGDRGRRPCRTGDGGVCRIRRLVGAGAGPARHRRAGRCLGAYRKLSRLSHRHFRAGAGRARVQPGAEIRRGTGDPDRSGHAGMRPRRWRAEAGSCRWQTVAGQHGGDRVGCALPAPGHRGPGSLRRPRCVLLGLAGGSAPVRRRRGGAGGRWQFCRAGGGVPGAAGQGTAPDHSRRRAGKLDVAIPHRTYRRVAERAAAHRHRSGRAGRRPRARLAGRGVAHAQGRCNRARGVAAPVPVRRRRPQHRLAAGLRGHRQARLRHDRHRAWRRRTGVPAAGNQSPWRIRHRRCACGLGQARGRRSGRGRRRGCADPSVPRTSGQPGAGLRTCQRQPGVHQRMSQHCRHTDQIHAVTPSTRGCEECLAIDSVWVHLRLCRSCGHVGLRRLAQPPRHRASPCHRPSHHRRLRPARRLGLVLCG</sequence>
<dbReference type="AlphaFoldDB" id="A0A7Z7J1N8"/>
<feature type="region of interest" description="Disordered" evidence="1">
    <location>
        <begin position="447"/>
        <end position="477"/>
    </location>
</feature>